<dbReference type="InterPro" id="IPR003737">
    <property type="entry name" value="GlcNAc_PI_deacetylase-related"/>
</dbReference>
<evidence type="ECO:0000313" key="3">
    <source>
        <dbReference type="EMBL" id="TQL47347.1"/>
    </source>
</evidence>
<keyword evidence="1" id="KW-0862">Zinc</keyword>
<dbReference type="InterPro" id="IPR024078">
    <property type="entry name" value="LmbE-like_dom_sf"/>
</dbReference>
<dbReference type="Gene3D" id="3.40.50.10320">
    <property type="entry name" value="LmbE-like"/>
    <property type="match status" value="1"/>
</dbReference>
<dbReference type="PANTHER" id="PTHR12993:SF26">
    <property type="entry name" value="1D-MYO-INOSITOL 2-ACETAMIDO-2-DEOXY-ALPHA-D-GLUCOPYRANOSIDE DEACETYLASE"/>
    <property type="match status" value="1"/>
</dbReference>
<keyword evidence="2" id="KW-0812">Transmembrane</keyword>
<feature type="transmembrane region" description="Helical" evidence="2">
    <location>
        <begin position="355"/>
        <end position="373"/>
    </location>
</feature>
<evidence type="ECO:0000256" key="1">
    <source>
        <dbReference type="ARBA" id="ARBA00022833"/>
    </source>
</evidence>
<evidence type="ECO:0000313" key="4">
    <source>
        <dbReference type="Proteomes" id="UP000317998"/>
    </source>
</evidence>
<feature type="transmembrane region" description="Helical" evidence="2">
    <location>
        <begin position="261"/>
        <end position="284"/>
    </location>
</feature>
<keyword evidence="4" id="KW-1185">Reference proteome</keyword>
<dbReference type="RefSeq" id="WP_141879608.1">
    <property type="nucleotide sequence ID" value="NZ_VFOM01000001.1"/>
</dbReference>
<name>A0A542YGY8_9MICO</name>
<gene>
    <name evidence="3" type="ORF">FB562_0403</name>
</gene>
<dbReference type="AlphaFoldDB" id="A0A542YGY8"/>
<organism evidence="3 4">
    <name type="scientific">Homoserinimonas aerilata</name>
    <dbReference type="NCBI Taxonomy" id="1162970"/>
    <lineage>
        <taxon>Bacteria</taxon>
        <taxon>Bacillati</taxon>
        <taxon>Actinomycetota</taxon>
        <taxon>Actinomycetes</taxon>
        <taxon>Micrococcales</taxon>
        <taxon>Microbacteriaceae</taxon>
        <taxon>Homoserinimonas</taxon>
    </lineage>
</organism>
<proteinExistence type="predicted"/>
<feature type="transmembrane region" description="Helical" evidence="2">
    <location>
        <begin position="324"/>
        <end position="343"/>
    </location>
</feature>
<keyword evidence="2" id="KW-1133">Transmembrane helix</keyword>
<reference evidence="3 4" key="1">
    <citation type="submission" date="2019-06" db="EMBL/GenBank/DDBJ databases">
        <title>Sequencing the genomes of 1000 actinobacteria strains.</title>
        <authorList>
            <person name="Klenk H.-P."/>
        </authorList>
    </citation>
    <scope>NUCLEOTIDE SEQUENCE [LARGE SCALE GENOMIC DNA]</scope>
    <source>
        <strain evidence="3 4">DSM 26477</strain>
    </source>
</reference>
<dbReference type="OrthoDB" id="3514174at2"/>
<dbReference type="EMBL" id="VFOM01000001">
    <property type="protein sequence ID" value="TQL47347.1"/>
    <property type="molecule type" value="Genomic_DNA"/>
</dbReference>
<sequence length="382" mass="39880">MQVHGEHIVFVHAHPDDETISTGGTIAELVARGSGVTVLSCTRGERGEVIPAELRHLEGDGERLSELREAELASAMQALGVSDQRFLGTAGARDIRREPRRYLDSGMVWGDDGKPKPLPDVDARSLCSAPLDEVINDILAVIEDAGADAVVSYDAHGGYGHPDHVRAAEAARLAAARAGLPFYEIVEPGGDPDIDDVVVDVGERLPQKRAALRAHTTQVTVSDDGTAFALSSGPERTIAVSERFRFVPVTVGRAPVAKQGIATLVASCVVASVIGVVVGALLTVHHQQSLMLAGVAVPAGVIVGLAVVAALLAGIRIVFDNRGVAACAALGILVISYVLAQRGPGGSVMVPANEAGYVWAYGPVVVSLLVLAWPRLRPAGER</sequence>
<dbReference type="GO" id="GO:0016811">
    <property type="term" value="F:hydrolase activity, acting on carbon-nitrogen (but not peptide) bonds, in linear amides"/>
    <property type="evidence" value="ECO:0007669"/>
    <property type="project" value="TreeGrafter"/>
</dbReference>
<dbReference type="GO" id="GO:0016137">
    <property type="term" value="P:glycoside metabolic process"/>
    <property type="evidence" value="ECO:0007669"/>
    <property type="project" value="UniProtKB-ARBA"/>
</dbReference>
<keyword evidence="2" id="KW-0472">Membrane</keyword>
<dbReference type="Pfam" id="PF02585">
    <property type="entry name" value="PIG-L"/>
    <property type="match status" value="1"/>
</dbReference>
<dbReference type="PANTHER" id="PTHR12993">
    <property type="entry name" value="N-ACETYLGLUCOSAMINYL-PHOSPHATIDYLINOSITOL DE-N-ACETYLASE-RELATED"/>
    <property type="match status" value="1"/>
</dbReference>
<comment type="caution">
    <text evidence="3">The sequence shown here is derived from an EMBL/GenBank/DDBJ whole genome shotgun (WGS) entry which is preliminary data.</text>
</comment>
<protein>
    <submittedName>
        <fullName evidence="3">N-acetyl-1-D-myo-inositol-2-amino-2-deoxy-alpha-D-glucopyranoside deacetylase</fullName>
    </submittedName>
</protein>
<feature type="transmembrane region" description="Helical" evidence="2">
    <location>
        <begin position="290"/>
        <end position="312"/>
    </location>
</feature>
<dbReference type="Proteomes" id="UP000317998">
    <property type="component" value="Unassembled WGS sequence"/>
</dbReference>
<evidence type="ECO:0000256" key="2">
    <source>
        <dbReference type="SAM" id="Phobius"/>
    </source>
</evidence>
<accession>A0A542YGY8</accession>
<dbReference type="SUPFAM" id="SSF102588">
    <property type="entry name" value="LmbE-like"/>
    <property type="match status" value="1"/>
</dbReference>